<comment type="catalytic activity">
    <reaction evidence="1">
        <text>Hydrolysis of terminal, non-reducing alpha-D-galactose residues in alpha-D-galactosides, including galactose oligosaccharides, galactomannans and galactolipids.</text>
        <dbReference type="EC" id="3.2.1.22"/>
    </reaction>
</comment>
<feature type="domain" description="Glycosyl hydrolase family 36 N-terminal" evidence="6">
    <location>
        <begin position="166"/>
        <end position="281"/>
    </location>
</feature>
<dbReference type="PRINTS" id="PR00743">
    <property type="entry name" value="GLHYDRLASE36"/>
</dbReference>
<dbReference type="PANTHER" id="PTHR43053:SF3">
    <property type="entry name" value="ALPHA-GALACTOSIDASE C-RELATED"/>
    <property type="match status" value="1"/>
</dbReference>
<keyword evidence="4" id="KW-0326">Glycosidase</keyword>
<feature type="domain" description="Glycosyl hydrolase family 36 N-terminal" evidence="6">
    <location>
        <begin position="24"/>
        <end position="143"/>
    </location>
</feature>
<keyword evidence="3" id="KW-0378">Hydrolase</keyword>
<dbReference type="InterPro" id="IPR050985">
    <property type="entry name" value="Alpha-glycosidase_related"/>
</dbReference>
<evidence type="ECO:0000256" key="1">
    <source>
        <dbReference type="ARBA" id="ARBA00001255"/>
    </source>
</evidence>
<dbReference type="RefSeq" id="WP_225565534.1">
    <property type="nucleotide sequence ID" value="NZ_JAIXCQ010000006.1"/>
</dbReference>
<sequence length="745" mass="79637">MSARHVHLRAGGVSLLLELDGDRLPVVLHWGTDLGELGDDGAALAGALAEQPFGNPVDGPMPVAVLPETSAGWPGTPGVGGHRGGVAAGTRFRVTGADVSGRAAPWRHGLVVEAVDDAARLGLRLEVEQADSGLVRLRARLTSVPANGPVGAPEGAPGAGPDGTAGDVPFDLAEVLLTLPVPARATELLDFTGHQLRERAPQRAPFGHGTHLRAAHRGRPGFDAAFLLAAGEAGFGDRRGQVWALHAATSGNPRLLAERSYHGRSVLGGGELLEPGEVRLAAGESYTSPWVYGTHGTGLDEASGRVHAWLRARPQHPRSPRPVVVNTWEAVTFDHDLERLTALADAAARVGAERFVLDDGWFGARRDDSAGLGDWVVSPDVWPKGLWPLVEHVRSLGMDFGLWVEPEMVNPDSDLARAHPDWLLTGADGAPLGPARHQQVLDLTHPDAFEHVLGRLDALLVEYPVASLKWDHNRELVGAVVPADGRAAAHRQNAALQRLLDVLRHRHRALEVESCASGGGRVDLEVLQRTERVWASDSTDAHERQDIQRWTSLLVPYELLGAHVSSPVAPTSGRALPLDFRAATALFGHFGIEWDLTGASAADQARVAQWVAYYKRVRGLLHSGTVVHGEHADPAYRLHGVVAPDRDDALFAWVCTATSPTWSPGPVRLPGLDPRRTYRVRPDGPVATADGVASRWGASLPWLDDGGVTLPGHLLADAGLAMPVLDPDRSLLLRVSEVDRRPPVL</sequence>
<reference evidence="7 8" key="1">
    <citation type="submission" date="2021-09" db="EMBL/GenBank/DDBJ databases">
        <title>Isoptericola luteus sp. nov., a novel bacterium isolated from Harbin, the capital city of Heilongjiang province.</title>
        <authorList>
            <person name="Li J."/>
        </authorList>
    </citation>
    <scope>NUCLEOTIDE SEQUENCE [LARGE SCALE GENOMIC DNA]</scope>
    <source>
        <strain evidence="7 8">NEAU-Y5</strain>
    </source>
</reference>
<dbReference type="SUPFAM" id="SSF51445">
    <property type="entry name" value="(Trans)glycosidases"/>
    <property type="match status" value="1"/>
</dbReference>
<keyword evidence="8" id="KW-1185">Reference proteome</keyword>
<protein>
    <recommendedName>
        <fullName evidence="2">alpha-galactosidase</fullName>
        <ecNumber evidence="2">3.2.1.22</ecNumber>
    </recommendedName>
</protein>
<dbReference type="InterPro" id="IPR031705">
    <property type="entry name" value="Glyco_hydro_36_C"/>
</dbReference>
<dbReference type="Gene3D" id="2.70.98.60">
    <property type="entry name" value="alpha-galactosidase from lactobacil brevis"/>
    <property type="match status" value="1"/>
</dbReference>
<evidence type="ECO:0000259" key="5">
    <source>
        <dbReference type="Pfam" id="PF16874"/>
    </source>
</evidence>
<dbReference type="Proteomes" id="UP001319870">
    <property type="component" value="Unassembled WGS sequence"/>
</dbReference>
<evidence type="ECO:0000259" key="6">
    <source>
        <dbReference type="Pfam" id="PF16875"/>
    </source>
</evidence>
<dbReference type="Pfam" id="PF02065">
    <property type="entry name" value="Melibiase"/>
    <property type="match status" value="1"/>
</dbReference>
<dbReference type="EC" id="3.2.1.22" evidence="2"/>
<evidence type="ECO:0000313" key="7">
    <source>
        <dbReference type="EMBL" id="MCA5893767.1"/>
    </source>
</evidence>
<organism evidence="7 8">
    <name type="scientific">Isoptericola luteus</name>
    <dbReference type="NCBI Taxonomy" id="2879484"/>
    <lineage>
        <taxon>Bacteria</taxon>
        <taxon>Bacillati</taxon>
        <taxon>Actinomycetota</taxon>
        <taxon>Actinomycetes</taxon>
        <taxon>Micrococcales</taxon>
        <taxon>Promicromonosporaceae</taxon>
        <taxon>Isoptericola</taxon>
    </lineage>
</organism>
<dbReference type="Gene3D" id="3.20.20.70">
    <property type="entry name" value="Aldolase class I"/>
    <property type="match status" value="1"/>
</dbReference>
<comment type="caution">
    <text evidence="7">The sequence shown here is derived from an EMBL/GenBank/DDBJ whole genome shotgun (WGS) entry which is preliminary data.</text>
</comment>
<evidence type="ECO:0000256" key="3">
    <source>
        <dbReference type="ARBA" id="ARBA00022801"/>
    </source>
</evidence>
<dbReference type="InterPro" id="IPR038417">
    <property type="entry name" value="Alpga-gal_N_sf"/>
</dbReference>
<dbReference type="Pfam" id="PF16874">
    <property type="entry name" value="Glyco_hydro_36C"/>
    <property type="match status" value="1"/>
</dbReference>
<dbReference type="Pfam" id="PF16875">
    <property type="entry name" value="Glyco_hydro_36N"/>
    <property type="match status" value="2"/>
</dbReference>
<dbReference type="PANTHER" id="PTHR43053">
    <property type="entry name" value="GLYCOSIDASE FAMILY 31"/>
    <property type="match status" value="1"/>
</dbReference>
<dbReference type="InterPro" id="IPR002252">
    <property type="entry name" value="Glyco_hydro_36"/>
</dbReference>
<proteinExistence type="predicted"/>
<dbReference type="InterPro" id="IPR017853">
    <property type="entry name" value="GH"/>
</dbReference>
<evidence type="ECO:0000256" key="2">
    <source>
        <dbReference type="ARBA" id="ARBA00012755"/>
    </source>
</evidence>
<gene>
    <name evidence="7" type="ORF">LEP48_10450</name>
</gene>
<evidence type="ECO:0000256" key="4">
    <source>
        <dbReference type="ARBA" id="ARBA00023295"/>
    </source>
</evidence>
<dbReference type="CDD" id="cd14791">
    <property type="entry name" value="GH36"/>
    <property type="match status" value="1"/>
</dbReference>
<feature type="domain" description="Glycosyl hydrolase family 36 C-terminal" evidence="5">
    <location>
        <begin position="641"/>
        <end position="724"/>
    </location>
</feature>
<dbReference type="InterPro" id="IPR013780">
    <property type="entry name" value="Glyco_hydro_b"/>
</dbReference>
<evidence type="ECO:0000313" key="8">
    <source>
        <dbReference type="Proteomes" id="UP001319870"/>
    </source>
</evidence>
<accession>A0ABS7ZH09</accession>
<name>A0ABS7ZH09_9MICO</name>
<dbReference type="EMBL" id="JAIXCQ010000006">
    <property type="protein sequence ID" value="MCA5893767.1"/>
    <property type="molecule type" value="Genomic_DNA"/>
</dbReference>
<dbReference type="InterPro" id="IPR031704">
    <property type="entry name" value="Glyco_hydro_36_N"/>
</dbReference>
<dbReference type="Gene3D" id="2.60.40.1180">
    <property type="entry name" value="Golgi alpha-mannosidase II"/>
    <property type="match status" value="1"/>
</dbReference>
<dbReference type="InterPro" id="IPR013785">
    <property type="entry name" value="Aldolase_TIM"/>
</dbReference>